<dbReference type="SUPFAM" id="SSF46785">
    <property type="entry name" value="Winged helix' DNA-binding domain"/>
    <property type="match status" value="1"/>
</dbReference>
<dbReference type="InterPro" id="IPR000835">
    <property type="entry name" value="HTH_MarR-typ"/>
</dbReference>
<accession>A0A0S4L3E6</accession>
<dbReference type="PROSITE" id="PS50995">
    <property type="entry name" value="HTH_MARR_2"/>
    <property type="match status" value="1"/>
</dbReference>
<evidence type="ECO:0000259" key="1">
    <source>
        <dbReference type="PROSITE" id="PS50995"/>
    </source>
</evidence>
<name>A0A0S4L3E6_9BACT</name>
<dbReference type="Proteomes" id="UP000198736">
    <property type="component" value="Unassembled WGS sequence"/>
</dbReference>
<dbReference type="InterPro" id="IPR036388">
    <property type="entry name" value="WH-like_DNA-bd_sf"/>
</dbReference>
<evidence type="ECO:0000313" key="3">
    <source>
        <dbReference type="Proteomes" id="UP000198736"/>
    </source>
</evidence>
<evidence type="ECO:0000313" key="2">
    <source>
        <dbReference type="EMBL" id="CUS31229.1"/>
    </source>
</evidence>
<dbReference type="Gene3D" id="1.10.10.10">
    <property type="entry name" value="Winged helix-like DNA-binding domain superfamily/Winged helix DNA-binding domain"/>
    <property type="match status" value="1"/>
</dbReference>
<dbReference type="InterPro" id="IPR036390">
    <property type="entry name" value="WH_DNA-bd_sf"/>
</dbReference>
<keyword evidence="3" id="KW-1185">Reference proteome</keyword>
<sequence length="87" mass="9857">MVLYLDRHPQCQVMEISSALCIPNLSTVKTVQLLQRNGWIRKPQVNANRKIVKLQLTEKGTALAQRIKENIEVTDKLFALANSRKAA</sequence>
<dbReference type="SMART" id="SM00347">
    <property type="entry name" value="HTH_MARR"/>
    <property type="match status" value="1"/>
</dbReference>
<feature type="domain" description="HTH marR-type" evidence="1">
    <location>
        <begin position="1"/>
        <end position="87"/>
    </location>
</feature>
<reference evidence="3" key="1">
    <citation type="submission" date="2015-10" db="EMBL/GenBank/DDBJ databases">
        <authorList>
            <person name="Luecker S."/>
            <person name="Luecker S."/>
        </authorList>
    </citation>
    <scope>NUCLEOTIDE SEQUENCE [LARGE SCALE GENOMIC DNA]</scope>
</reference>
<gene>
    <name evidence="2" type="ORF">COMA2_10001</name>
</gene>
<organism evidence="2 3">
    <name type="scientific">Candidatus Nitrospira nitrificans</name>
    <dbReference type="NCBI Taxonomy" id="1742973"/>
    <lineage>
        <taxon>Bacteria</taxon>
        <taxon>Pseudomonadati</taxon>
        <taxon>Nitrospirota</taxon>
        <taxon>Nitrospiria</taxon>
        <taxon>Nitrospirales</taxon>
        <taxon>Nitrospiraceae</taxon>
        <taxon>Nitrospira</taxon>
    </lineage>
</organism>
<proteinExistence type="predicted"/>
<dbReference type="EMBL" id="CZPZ01000001">
    <property type="protein sequence ID" value="CUS31229.1"/>
    <property type="molecule type" value="Genomic_DNA"/>
</dbReference>
<protein>
    <recommendedName>
        <fullName evidence="1">HTH marR-type domain-containing protein</fullName>
    </recommendedName>
</protein>
<dbReference type="AlphaFoldDB" id="A0A0S4L3E6"/>
<dbReference type="GO" id="GO:0003700">
    <property type="term" value="F:DNA-binding transcription factor activity"/>
    <property type="evidence" value="ECO:0007669"/>
    <property type="project" value="InterPro"/>
</dbReference>